<keyword evidence="8" id="KW-0326">Glycosidase</keyword>
<organism evidence="12 13">
    <name type="scientific">Emericellopsis cladophorae</name>
    <dbReference type="NCBI Taxonomy" id="2686198"/>
    <lineage>
        <taxon>Eukaryota</taxon>
        <taxon>Fungi</taxon>
        <taxon>Dikarya</taxon>
        <taxon>Ascomycota</taxon>
        <taxon>Pezizomycotina</taxon>
        <taxon>Sordariomycetes</taxon>
        <taxon>Hypocreomycetidae</taxon>
        <taxon>Hypocreales</taxon>
        <taxon>Bionectriaceae</taxon>
        <taxon>Emericellopsis</taxon>
    </lineage>
</organism>
<evidence type="ECO:0000256" key="6">
    <source>
        <dbReference type="ARBA" id="ARBA00022801"/>
    </source>
</evidence>
<dbReference type="PROSITE" id="PS51761">
    <property type="entry name" value="GH11_3"/>
    <property type="match status" value="1"/>
</dbReference>
<dbReference type="OrthoDB" id="2115822at2759"/>
<evidence type="ECO:0000256" key="8">
    <source>
        <dbReference type="ARBA" id="ARBA00023295"/>
    </source>
</evidence>
<comment type="caution">
    <text evidence="10">Lacks conserved residue(s) required for the propagation of feature annotation.</text>
</comment>
<evidence type="ECO:0000259" key="11">
    <source>
        <dbReference type="PROSITE" id="PS51761"/>
    </source>
</evidence>
<dbReference type="AlphaFoldDB" id="A0A9Q0BAZ1"/>
<evidence type="ECO:0000256" key="7">
    <source>
        <dbReference type="ARBA" id="ARBA00023277"/>
    </source>
</evidence>
<dbReference type="InterPro" id="IPR013319">
    <property type="entry name" value="GH11/12"/>
</dbReference>
<dbReference type="InterPro" id="IPR033123">
    <property type="entry name" value="GH11_dom"/>
</dbReference>
<protein>
    <recommendedName>
        <fullName evidence="4">endo-1,4-beta-xylanase</fullName>
        <ecNumber evidence="4">3.2.1.8</ecNumber>
    </recommendedName>
</protein>
<dbReference type="Gene3D" id="2.60.120.180">
    <property type="match status" value="1"/>
</dbReference>
<dbReference type="GO" id="GO:0031176">
    <property type="term" value="F:endo-1,4-beta-xylanase activity"/>
    <property type="evidence" value="ECO:0007669"/>
    <property type="project" value="UniProtKB-EC"/>
</dbReference>
<comment type="similarity">
    <text evidence="3 10">Belongs to the glycosyl hydrolase 11 (cellulase G) family.</text>
</comment>
<evidence type="ECO:0000256" key="9">
    <source>
        <dbReference type="ARBA" id="ARBA00023326"/>
    </source>
</evidence>
<comment type="pathway">
    <text evidence="2">Glycan degradation; xylan degradation.</text>
</comment>
<reference evidence="12" key="1">
    <citation type="journal article" date="2021" name="J Fungi (Basel)">
        <title>Genomic and Metabolomic Analyses of the Marine Fungus Emericellopsis cladophorae: Insights into Saltwater Adaptability Mechanisms and Its Biosynthetic Potential.</title>
        <authorList>
            <person name="Goncalves M.F.M."/>
            <person name="Hilario S."/>
            <person name="Van de Peer Y."/>
            <person name="Esteves A.C."/>
            <person name="Alves A."/>
        </authorList>
    </citation>
    <scope>NUCLEOTIDE SEQUENCE</scope>
    <source>
        <strain evidence="12">MUM 19.33</strain>
    </source>
</reference>
<reference evidence="12" key="2">
    <citation type="submission" date="2022-07" db="EMBL/GenBank/DDBJ databases">
        <authorList>
            <person name="Goncalves M.F.M."/>
            <person name="Hilario S."/>
            <person name="Van De Peer Y."/>
            <person name="Esteves A.C."/>
            <person name="Alves A."/>
        </authorList>
    </citation>
    <scope>NUCLEOTIDE SEQUENCE</scope>
    <source>
        <strain evidence="12">MUM 19.33</strain>
    </source>
</reference>
<accession>A0A9Q0BAZ1</accession>
<evidence type="ECO:0000256" key="5">
    <source>
        <dbReference type="ARBA" id="ARBA00022651"/>
    </source>
</evidence>
<evidence type="ECO:0000256" key="3">
    <source>
        <dbReference type="ARBA" id="ARBA00007792"/>
    </source>
</evidence>
<keyword evidence="13" id="KW-1185">Reference proteome</keyword>
<evidence type="ECO:0000313" key="12">
    <source>
        <dbReference type="EMBL" id="KAI6778732.1"/>
    </source>
</evidence>
<evidence type="ECO:0000256" key="2">
    <source>
        <dbReference type="ARBA" id="ARBA00004851"/>
    </source>
</evidence>
<dbReference type="GO" id="GO:0045493">
    <property type="term" value="P:xylan catabolic process"/>
    <property type="evidence" value="ECO:0007669"/>
    <property type="project" value="UniProtKB-KW"/>
</dbReference>
<name>A0A9Q0BAZ1_9HYPO</name>
<dbReference type="SUPFAM" id="SSF49899">
    <property type="entry name" value="Concanavalin A-like lectins/glucanases"/>
    <property type="match status" value="1"/>
</dbReference>
<gene>
    <name evidence="12" type="ORF">J7T54_000766</name>
</gene>
<keyword evidence="6" id="KW-0378">Hydrolase</keyword>
<evidence type="ECO:0000256" key="1">
    <source>
        <dbReference type="ARBA" id="ARBA00000681"/>
    </source>
</evidence>
<dbReference type="RefSeq" id="XP_051359588.1">
    <property type="nucleotide sequence ID" value="XM_051509424.1"/>
</dbReference>
<keyword evidence="9" id="KW-0624">Polysaccharide degradation</keyword>
<dbReference type="GeneID" id="75827285"/>
<dbReference type="PANTHER" id="PTHR46828:SF2">
    <property type="entry name" value="ENDO-1,4-BETA-XYLANASE A-RELATED"/>
    <property type="match status" value="1"/>
</dbReference>
<dbReference type="Pfam" id="PF00457">
    <property type="entry name" value="Glyco_hydro_11"/>
    <property type="match status" value="1"/>
</dbReference>
<dbReference type="InterPro" id="IPR001137">
    <property type="entry name" value="Glyco_hydro_11"/>
</dbReference>
<comment type="catalytic activity">
    <reaction evidence="1">
        <text>Endohydrolysis of (1-&gt;4)-beta-D-xylosidic linkages in xylans.</text>
        <dbReference type="EC" id="3.2.1.8"/>
    </reaction>
</comment>
<comment type="caution">
    <text evidence="12">The sequence shown here is derived from an EMBL/GenBank/DDBJ whole genome shotgun (WGS) entry which is preliminary data.</text>
</comment>
<evidence type="ECO:0000313" key="13">
    <source>
        <dbReference type="Proteomes" id="UP001055219"/>
    </source>
</evidence>
<dbReference type="EC" id="3.2.1.8" evidence="4"/>
<evidence type="ECO:0000256" key="10">
    <source>
        <dbReference type="PROSITE-ProRule" id="PRU01097"/>
    </source>
</evidence>
<feature type="domain" description="GH11" evidence="11">
    <location>
        <begin position="18"/>
        <end position="125"/>
    </location>
</feature>
<dbReference type="PANTHER" id="PTHR46828">
    <property type="entry name" value="ENDO-1,4-BETA-XYLANASE A-RELATED"/>
    <property type="match status" value="1"/>
</dbReference>
<dbReference type="Proteomes" id="UP001055219">
    <property type="component" value="Unassembled WGS sequence"/>
</dbReference>
<sequence>MLPLVLGVLGVPSTQEEPVHEMVRQGGNPHWYKYWANDKAVVEAENLSGGELTVNWDEPNGGNMPLAKDIGLASTCKFNCSGTFTPGNHSNTYLALYGWTYGPTSEYYVLESFGVHLPADNADSV</sequence>
<dbReference type="InterPro" id="IPR013320">
    <property type="entry name" value="ConA-like_dom_sf"/>
</dbReference>
<evidence type="ECO:0000256" key="4">
    <source>
        <dbReference type="ARBA" id="ARBA00012590"/>
    </source>
</evidence>
<dbReference type="EMBL" id="JAGIXG020000061">
    <property type="protein sequence ID" value="KAI6778732.1"/>
    <property type="molecule type" value="Genomic_DNA"/>
</dbReference>
<keyword evidence="5" id="KW-0858">Xylan degradation</keyword>
<proteinExistence type="inferred from homology"/>
<keyword evidence="7" id="KW-0119">Carbohydrate metabolism</keyword>